<name>A0A1N6N7S1_9BACI</name>
<feature type="transmembrane region" description="Helical" evidence="1">
    <location>
        <begin position="92"/>
        <end position="117"/>
    </location>
</feature>
<evidence type="ECO:0000313" key="2">
    <source>
        <dbReference type="EMBL" id="SIP88109.1"/>
    </source>
</evidence>
<feature type="transmembrane region" description="Helical" evidence="1">
    <location>
        <begin position="20"/>
        <end position="46"/>
    </location>
</feature>
<dbReference type="AlphaFoldDB" id="A0A1N6N7S1"/>
<keyword evidence="1" id="KW-0472">Membrane</keyword>
<keyword evidence="1" id="KW-0812">Transmembrane</keyword>
<evidence type="ECO:0000256" key="1">
    <source>
        <dbReference type="SAM" id="Phobius"/>
    </source>
</evidence>
<evidence type="ECO:0008006" key="4">
    <source>
        <dbReference type="Google" id="ProtNLM"/>
    </source>
</evidence>
<dbReference type="EMBL" id="FTLX01000001">
    <property type="protein sequence ID" value="SIP88109.1"/>
    <property type="molecule type" value="Genomic_DNA"/>
</dbReference>
<protein>
    <recommendedName>
        <fullName evidence="4">Peptidase family M50</fullName>
    </recommendedName>
</protein>
<reference evidence="2 3" key="1">
    <citation type="submission" date="2017-01" db="EMBL/GenBank/DDBJ databases">
        <authorList>
            <person name="Mah S.A."/>
            <person name="Swanson W.J."/>
            <person name="Moy G.W."/>
            <person name="Vacquier V.D."/>
        </authorList>
    </citation>
    <scope>NUCLEOTIDE SEQUENCE [LARGE SCALE GENOMIC DNA]</scope>
    <source>
        <strain evidence="2 3">NIO-1016</strain>
    </source>
</reference>
<evidence type="ECO:0000313" key="3">
    <source>
        <dbReference type="Proteomes" id="UP000186385"/>
    </source>
</evidence>
<feature type="transmembrane region" description="Helical" evidence="1">
    <location>
        <begin position="123"/>
        <end position="142"/>
    </location>
</feature>
<dbReference type="Proteomes" id="UP000186385">
    <property type="component" value="Unassembled WGS sequence"/>
</dbReference>
<sequence length="169" mass="19292">MRSNKKGDFTLFNLSDMGTFMWAFFITLPLTLLIHTAGHAFFAAIFGSKTSLILGRGSKLIQLKNIEIRKLYFIDSACQYDTLRCERRWKHALIYAGGAIFNILSILLVNGLIHAGVIPGHMFFYQFVYFSVYLVFFALLPVDYGEENPSDGKAIYDVLKFGKVYNEFD</sequence>
<proteinExistence type="predicted"/>
<accession>A0A1N6N7S1</accession>
<gene>
    <name evidence="2" type="ORF">SAMN05443094_10138</name>
</gene>
<keyword evidence="1" id="KW-1133">Transmembrane helix</keyword>
<dbReference type="STRING" id="1017273.SAMN05443094_10138"/>
<dbReference type="RefSeq" id="WP_231581462.1">
    <property type="nucleotide sequence ID" value="NZ_FTLX01000001.1"/>
</dbReference>
<organism evidence="2 3">
    <name type="scientific">Domibacillus enclensis</name>
    <dbReference type="NCBI Taxonomy" id="1017273"/>
    <lineage>
        <taxon>Bacteria</taxon>
        <taxon>Bacillati</taxon>
        <taxon>Bacillota</taxon>
        <taxon>Bacilli</taxon>
        <taxon>Bacillales</taxon>
        <taxon>Bacillaceae</taxon>
        <taxon>Domibacillus</taxon>
    </lineage>
</organism>